<protein>
    <submittedName>
        <fullName evidence="1">Uncharacterized protein</fullName>
    </submittedName>
</protein>
<dbReference type="AlphaFoldDB" id="A0AAW9WIH7"/>
<sequence>MFVNCDDVDSGKTTIAEKRTECGLSRIENTDIPVTTKIVDSKMDQGPKKNEKITSRKLECSRPLTDEEKNDIKEIIDYLDSL</sequence>
<name>A0AAW9WIH7_9FIRM</name>
<dbReference type="Proteomes" id="UP000434223">
    <property type="component" value="Unassembled WGS sequence"/>
</dbReference>
<organism evidence="1 2">
    <name type="scientific">Hungatella hathewayi</name>
    <dbReference type="NCBI Taxonomy" id="154046"/>
    <lineage>
        <taxon>Bacteria</taxon>
        <taxon>Bacillati</taxon>
        <taxon>Bacillota</taxon>
        <taxon>Clostridia</taxon>
        <taxon>Lachnospirales</taxon>
        <taxon>Lachnospiraceae</taxon>
        <taxon>Hungatella</taxon>
    </lineage>
</organism>
<gene>
    <name evidence="1" type="ORF">GNE07_18385</name>
</gene>
<accession>A0AAW9WIH7</accession>
<comment type="caution">
    <text evidence="1">The sequence shown here is derived from an EMBL/GenBank/DDBJ whole genome shotgun (WGS) entry which is preliminary data.</text>
</comment>
<dbReference type="RefSeq" id="WP_055651862.1">
    <property type="nucleotide sequence ID" value="NZ_CZAZ01000038.1"/>
</dbReference>
<proteinExistence type="predicted"/>
<evidence type="ECO:0000313" key="2">
    <source>
        <dbReference type="Proteomes" id="UP000434223"/>
    </source>
</evidence>
<dbReference type="EMBL" id="WNME01000012">
    <property type="protein sequence ID" value="MUB64999.1"/>
    <property type="molecule type" value="Genomic_DNA"/>
</dbReference>
<reference evidence="1 2" key="1">
    <citation type="submission" date="2019-09" db="EMBL/GenBank/DDBJ databases">
        <title>Draft genome sequencing of Hungatella hathewayi 123Y-2.</title>
        <authorList>
            <person name="Lv Q."/>
            <person name="Li S."/>
        </authorList>
    </citation>
    <scope>NUCLEOTIDE SEQUENCE [LARGE SCALE GENOMIC DNA]</scope>
    <source>
        <strain evidence="1 2">123Y-2</strain>
    </source>
</reference>
<evidence type="ECO:0000313" key="1">
    <source>
        <dbReference type="EMBL" id="MUB64999.1"/>
    </source>
</evidence>